<name>A0ABV6ZZF3_9PROT</name>
<evidence type="ECO:0000313" key="2">
    <source>
        <dbReference type="EMBL" id="MFC2926758.1"/>
    </source>
</evidence>
<proteinExistence type="predicted"/>
<keyword evidence="1" id="KW-0812">Transmembrane</keyword>
<accession>A0ABV6ZZF3</accession>
<evidence type="ECO:0000256" key="1">
    <source>
        <dbReference type="SAM" id="Phobius"/>
    </source>
</evidence>
<dbReference type="EMBL" id="JBHRSV010000023">
    <property type="protein sequence ID" value="MFC2926758.1"/>
    <property type="molecule type" value="Genomic_DNA"/>
</dbReference>
<evidence type="ECO:0000313" key="3">
    <source>
        <dbReference type="Proteomes" id="UP001595379"/>
    </source>
</evidence>
<keyword evidence="1" id="KW-0472">Membrane</keyword>
<gene>
    <name evidence="2" type="ORF">ACFOOR_11635</name>
</gene>
<comment type="caution">
    <text evidence="2">The sequence shown here is derived from an EMBL/GenBank/DDBJ whole genome shotgun (WGS) entry which is preliminary data.</text>
</comment>
<feature type="transmembrane region" description="Helical" evidence="1">
    <location>
        <begin position="87"/>
        <end position="108"/>
    </location>
</feature>
<keyword evidence="3" id="KW-1185">Reference proteome</keyword>
<reference evidence="3" key="1">
    <citation type="journal article" date="2019" name="Int. J. Syst. Evol. Microbiol.">
        <title>The Global Catalogue of Microorganisms (GCM) 10K type strain sequencing project: providing services to taxonomists for standard genome sequencing and annotation.</title>
        <authorList>
            <consortium name="The Broad Institute Genomics Platform"/>
            <consortium name="The Broad Institute Genome Sequencing Center for Infectious Disease"/>
            <person name="Wu L."/>
            <person name="Ma J."/>
        </authorList>
    </citation>
    <scope>NUCLEOTIDE SEQUENCE [LARGE SCALE GENOMIC DNA]</scope>
    <source>
        <strain evidence="3">KCTC 52487</strain>
    </source>
</reference>
<dbReference type="RefSeq" id="WP_343165780.1">
    <property type="nucleotide sequence ID" value="NZ_JBHRSV010000023.1"/>
</dbReference>
<protein>
    <submittedName>
        <fullName evidence="2">Uncharacterized protein</fullName>
    </submittedName>
</protein>
<organism evidence="2 3">
    <name type="scientific">Hyphobacterium vulgare</name>
    <dbReference type="NCBI Taxonomy" id="1736751"/>
    <lineage>
        <taxon>Bacteria</taxon>
        <taxon>Pseudomonadati</taxon>
        <taxon>Pseudomonadota</taxon>
        <taxon>Alphaproteobacteria</taxon>
        <taxon>Maricaulales</taxon>
        <taxon>Maricaulaceae</taxon>
        <taxon>Hyphobacterium</taxon>
    </lineage>
</organism>
<feature type="transmembrane region" description="Helical" evidence="1">
    <location>
        <begin position="12"/>
        <end position="31"/>
    </location>
</feature>
<dbReference type="Proteomes" id="UP001595379">
    <property type="component" value="Unassembled WGS sequence"/>
</dbReference>
<feature type="transmembrane region" description="Helical" evidence="1">
    <location>
        <begin position="43"/>
        <end position="62"/>
    </location>
</feature>
<keyword evidence="1" id="KW-1133">Transmembrane helix</keyword>
<sequence length="109" mass="11647">MSERPSLEVVGPYIPLLAAGAGLGVYSLLVAVRGLDFDGSEALSLALAAYTIYSGIVALRAVSELRDEKNPARRGVLVLHHLSDFRLFAIIVVIYFIVTTAGALYRLAA</sequence>